<dbReference type="InterPro" id="IPR009683">
    <property type="entry name" value="Extensin-like_C"/>
</dbReference>
<evidence type="ECO:0000313" key="3">
    <source>
        <dbReference type="Proteomes" id="UP000440694"/>
    </source>
</evidence>
<evidence type="ECO:0000259" key="1">
    <source>
        <dbReference type="Pfam" id="PF06904"/>
    </source>
</evidence>
<organism evidence="2 3">
    <name type="scientific">Hyphomicrobium album</name>
    <dbReference type="NCBI Taxonomy" id="2665159"/>
    <lineage>
        <taxon>Bacteria</taxon>
        <taxon>Pseudomonadati</taxon>
        <taxon>Pseudomonadota</taxon>
        <taxon>Alphaproteobacteria</taxon>
        <taxon>Hyphomicrobiales</taxon>
        <taxon>Hyphomicrobiaceae</taxon>
        <taxon>Hyphomicrobium</taxon>
    </lineage>
</organism>
<comment type="caution">
    <text evidence="2">The sequence shown here is derived from an EMBL/GenBank/DDBJ whole genome shotgun (WGS) entry which is preliminary data.</text>
</comment>
<name>A0A6I3KLX0_9HYPH</name>
<dbReference type="PROSITE" id="PS51257">
    <property type="entry name" value="PROKAR_LIPOPROTEIN"/>
    <property type="match status" value="1"/>
</dbReference>
<sequence>MPSVRFCVVLGILSPLLLSGCGGSGGQYFVAKDEPWRETEERACLASGAVRESPFIKTKLSLGGPSVCGAERPFELAATDNGRVSIRPVALVRCPMIPQINRWVVGVIEPTAMRVYGVPLVEVKIAGSYSCRPMNNSWGAHLSEHGHANALDVSGFVLADGRTISVKRGWRGDERERAFLRTVRAGACEHFTTVLSPDYDSNHHDHFHVDLARRGSDGLKTVCK</sequence>
<dbReference type="RefSeq" id="WP_154739968.1">
    <property type="nucleotide sequence ID" value="NZ_WMBQ01000002.1"/>
</dbReference>
<keyword evidence="3" id="KW-1185">Reference proteome</keyword>
<feature type="domain" description="Extensin-like C-terminal" evidence="1">
    <location>
        <begin position="43"/>
        <end position="223"/>
    </location>
</feature>
<dbReference type="EMBL" id="WMBQ01000002">
    <property type="protein sequence ID" value="MTD95423.1"/>
    <property type="molecule type" value="Genomic_DNA"/>
</dbReference>
<accession>A0A6I3KLX0</accession>
<gene>
    <name evidence="2" type="ORF">GIW81_13875</name>
</gene>
<proteinExistence type="predicted"/>
<reference evidence="2 3" key="1">
    <citation type="submission" date="2019-11" db="EMBL/GenBank/DDBJ databases">
        <title>Identification of a novel strain.</title>
        <authorList>
            <person name="Xu Q."/>
            <person name="Wang G."/>
        </authorList>
    </citation>
    <scope>NUCLEOTIDE SEQUENCE [LARGE SCALE GENOMIC DNA]</scope>
    <source>
        <strain evidence="3">xq</strain>
    </source>
</reference>
<dbReference type="AlphaFoldDB" id="A0A6I3KLX0"/>
<dbReference type="Pfam" id="PF06904">
    <property type="entry name" value="Extensin-like_C"/>
    <property type="match status" value="1"/>
</dbReference>
<protein>
    <submittedName>
        <fullName evidence="2">Extensin</fullName>
    </submittedName>
</protein>
<dbReference type="Proteomes" id="UP000440694">
    <property type="component" value="Unassembled WGS sequence"/>
</dbReference>
<evidence type="ECO:0000313" key="2">
    <source>
        <dbReference type="EMBL" id="MTD95423.1"/>
    </source>
</evidence>